<feature type="transmembrane region" description="Helical" evidence="11">
    <location>
        <begin position="426"/>
        <end position="445"/>
    </location>
</feature>
<dbReference type="PANTHER" id="PTHR26450">
    <property type="entry name" value="OLFACTORY RECEPTOR 56B1-RELATED"/>
    <property type="match status" value="1"/>
</dbReference>
<feature type="transmembrane region" description="Helical" evidence="11">
    <location>
        <begin position="72"/>
        <end position="101"/>
    </location>
</feature>
<dbReference type="Gene3D" id="1.20.1070.10">
    <property type="entry name" value="Rhodopsin 7-helix transmembrane proteins"/>
    <property type="match status" value="2"/>
</dbReference>
<comment type="subcellular location">
    <subcellularLocation>
        <location evidence="1">Membrane</location>
        <topology evidence="1">Multi-pass membrane protein</topology>
    </subcellularLocation>
</comment>
<feature type="transmembrane region" description="Helical" evidence="11">
    <location>
        <begin position="351"/>
        <end position="374"/>
    </location>
</feature>
<evidence type="ECO:0000256" key="7">
    <source>
        <dbReference type="ARBA" id="ARBA00023136"/>
    </source>
</evidence>
<feature type="transmembrane region" description="Helical" evidence="11">
    <location>
        <begin position="12"/>
        <end position="30"/>
    </location>
</feature>
<protein>
    <submittedName>
        <fullName evidence="13">Olfactory receptor 51I2-like protein</fullName>
    </submittedName>
</protein>
<feature type="transmembrane region" description="Helical" evidence="11">
    <location>
        <begin position="566"/>
        <end position="590"/>
    </location>
</feature>
<keyword evidence="4" id="KW-0552">Olfaction</keyword>
<dbReference type="InterPro" id="IPR017452">
    <property type="entry name" value="GPCR_Rhodpsn_7TM"/>
</dbReference>
<dbReference type="InterPro" id="IPR000725">
    <property type="entry name" value="Olfact_rcpt"/>
</dbReference>
<dbReference type="PRINTS" id="PR00237">
    <property type="entry name" value="GPCRRHODOPSN"/>
</dbReference>
<evidence type="ECO:0000256" key="8">
    <source>
        <dbReference type="ARBA" id="ARBA00023170"/>
    </source>
</evidence>
<comment type="similarity">
    <text evidence="10">Belongs to the G-protein coupled receptor 1 family.</text>
</comment>
<dbReference type="InterPro" id="IPR000276">
    <property type="entry name" value="GPCR_Rhodpsn"/>
</dbReference>
<feature type="transmembrane region" description="Helical" evidence="11">
    <location>
        <begin position="596"/>
        <end position="617"/>
    </location>
</feature>
<feature type="transmembrane region" description="Helical" evidence="11">
    <location>
        <begin position="122"/>
        <end position="144"/>
    </location>
</feature>
<dbReference type="AlphaFoldDB" id="A0A061I838"/>
<keyword evidence="7 11" id="KW-0472">Membrane</keyword>
<feature type="domain" description="G-protein coupled receptors family 1 profile" evidence="12">
    <location>
        <begin position="22"/>
        <end position="274"/>
    </location>
</feature>
<dbReference type="FunFam" id="1.20.1070.10:FF:000002">
    <property type="entry name" value="Olfactory receptor"/>
    <property type="match status" value="2"/>
</dbReference>
<reference evidence="14" key="1">
    <citation type="journal article" date="2013" name="Nat. Biotechnol.">
        <title>Chinese hamster genome sequenced from sorted chromosomes.</title>
        <authorList>
            <person name="Brinkrolf K."/>
            <person name="Rupp O."/>
            <person name="Laux H."/>
            <person name="Kollin F."/>
            <person name="Ernst W."/>
            <person name="Linke B."/>
            <person name="Kofler R."/>
            <person name="Romand S."/>
            <person name="Hesse F."/>
            <person name="Budach W.E."/>
            <person name="Galosy S."/>
            <person name="Muller D."/>
            <person name="Noll T."/>
            <person name="Wienberg J."/>
            <person name="Jostock T."/>
            <person name="Leonard M."/>
            <person name="Grillari J."/>
            <person name="Tauch A."/>
            <person name="Goesmann A."/>
            <person name="Helk B."/>
            <person name="Mott J.E."/>
            <person name="Puhler A."/>
            <person name="Borth N."/>
        </authorList>
    </citation>
    <scope>NUCLEOTIDE SEQUENCE [LARGE SCALE GENOMIC DNA]</scope>
    <source>
        <strain evidence="14">17A/GY</strain>
    </source>
</reference>
<keyword evidence="9 10" id="KW-0807">Transducer</keyword>
<accession>A0A061I838</accession>
<keyword evidence="5 11" id="KW-1133">Transmembrane helix</keyword>
<evidence type="ECO:0000313" key="13">
    <source>
        <dbReference type="EMBL" id="ERE78345.1"/>
    </source>
</evidence>
<keyword evidence="6 10" id="KW-0297">G-protein coupled receptor</keyword>
<evidence type="ECO:0000256" key="1">
    <source>
        <dbReference type="ARBA" id="ARBA00004141"/>
    </source>
</evidence>
<dbReference type="PROSITE" id="PS50262">
    <property type="entry name" value="G_PROTEIN_RECEP_F1_2"/>
    <property type="match status" value="2"/>
</dbReference>
<dbReference type="Pfam" id="PF13853">
    <property type="entry name" value="7tm_4"/>
    <property type="match status" value="2"/>
</dbReference>
<feature type="domain" description="G-protein coupled receptors family 1 profile" evidence="12">
    <location>
        <begin position="366"/>
        <end position="617"/>
    </location>
</feature>
<organism evidence="13 14">
    <name type="scientific">Cricetulus griseus</name>
    <name type="common">Chinese hamster</name>
    <name type="synonym">Cricetulus barabensis griseus</name>
    <dbReference type="NCBI Taxonomy" id="10029"/>
    <lineage>
        <taxon>Eukaryota</taxon>
        <taxon>Metazoa</taxon>
        <taxon>Chordata</taxon>
        <taxon>Craniata</taxon>
        <taxon>Vertebrata</taxon>
        <taxon>Euteleostomi</taxon>
        <taxon>Mammalia</taxon>
        <taxon>Eutheria</taxon>
        <taxon>Euarchontoglires</taxon>
        <taxon>Glires</taxon>
        <taxon>Rodentia</taxon>
        <taxon>Myomorpha</taxon>
        <taxon>Muroidea</taxon>
        <taxon>Cricetidae</taxon>
        <taxon>Cricetinae</taxon>
        <taxon>Cricetulus</taxon>
    </lineage>
</organism>
<evidence type="ECO:0000256" key="3">
    <source>
        <dbReference type="ARBA" id="ARBA00022692"/>
    </source>
</evidence>
<evidence type="ECO:0000259" key="12">
    <source>
        <dbReference type="PROSITE" id="PS50262"/>
    </source>
</evidence>
<dbReference type="Proteomes" id="UP000030759">
    <property type="component" value="Unassembled WGS sequence"/>
</dbReference>
<evidence type="ECO:0000313" key="14">
    <source>
        <dbReference type="Proteomes" id="UP000030759"/>
    </source>
</evidence>
<feature type="transmembrane region" description="Helical" evidence="11">
    <location>
        <begin position="253"/>
        <end position="274"/>
    </location>
</feature>
<dbReference type="SUPFAM" id="SSF81321">
    <property type="entry name" value="Family A G protein-coupled receptor-like"/>
    <property type="match status" value="2"/>
</dbReference>
<dbReference type="GO" id="GO:0005886">
    <property type="term" value="C:plasma membrane"/>
    <property type="evidence" value="ECO:0007669"/>
    <property type="project" value="TreeGrafter"/>
</dbReference>
<evidence type="ECO:0000256" key="9">
    <source>
        <dbReference type="ARBA" id="ARBA00023224"/>
    </source>
</evidence>
<keyword evidence="3 10" id="KW-0812">Transmembrane</keyword>
<sequence length="637" mass="72067">MEAIEPWLSLPFLLFYAISIVGNSLILFIVKEEQSLHQPMYYFLSLLSVNDLGVSFSTLPTVLAALCFHARVITFNACLAQMFFIHLFSWTESGILLAMSFDRYVAICNPLRYATVLTNARIVAMGLGTVLRSFVLIVVFPVLLNRLPFCHPQNILSHAYCLHVDMIKLACTDVSLNSHYGLSIVLLTFGLDSALILISYVLILRSVLAIASREERLKTLNTCVSHILAVLIFYVPMVSVSIVHRFGAGLPHAVHILMSILYLFVPPMLNPVIYSIKTKEIRRRLLKMLFRVKLYSKAVCEEKNRVKSQHLRQKSKHLRGSPRMGGEAQNSSRFPPFILAGLPGLETSQHWLFLLLGVLYTISIAGNALILFIIKEEQSLHQPMYYFLSLLSGNDLGVSFSTLPTVLAVFCFQLREISFNSCMSQMFFIHLFSFMESGILLAMSFDRYVAICNPLRYSTVLTDARVVWMGVCVFLRSFCMVFPLPFLLKRLPFCKANVLSHAYCLHPDLIRLPCGDITINNIFGLFIVISTFGFDSALILLSYVLILRSVLAIASLEERFKTLNTCVSHLCAVLIFYVPMVGVSMAARYGRHAPSYVHTLLSLVYLFVPPMLNPVIYSIKTKEIRRRLCKILLETKF</sequence>
<keyword evidence="2" id="KW-0716">Sensory transduction</keyword>
<name>A0A061I838_CRIGR</name>
<dbReference type="GO" id="GO:0004930">
    <property type="term" value="F:G protein-coupled receptor activity"/>
    <property type="evidence" value="ECO:0007669"/>
    <property type="project" value="UniProtKB-KW"/>
</dbReference>
<dbReference type="PRINTS" id="PR00245">
    <property type="entry name" value="OLFACTORYR"/>
</dbReference>
<evidence type="ECO:0000256" key="10">
    <source>
        <dbReference type="RuleBase" id="RU000688"/>
    </source>
</evidence>
<dbReference type="SMART" id="SM01381">
    <property type="entry name" value="7TM_GPCR_Srsx"/>
    <property type="match status" value="1"/>
</dbReference>
<dbReference type="CDD" id="cd15222">
    <property type="entry name" value="7tmA_OR51-like"/>
    <property type="match status" value="2"/>
</dbReference>
<feature type="transmembrane region" description="Helical" evidence="11">
    <location>
        <begin position="465"/>
        <end position="488"/>
    </location>
</feature>
<evidence type="ECO:0000256" key="6">
    <source>
        <dbReference type="ARBA" id="ARBA00023040"/>
    </source>
</evidence>
<feature type="transmembrane region" description="Helical" evidence="11">
    <location>
        <begin position="224"/>
        <end position="247"/>
    </location>
</feature>
<dbReference type="PANTHER" id="PTHR26450:SF104">
    <property type="entry name" value="OLFACTORY RECEPTOR"/>
    <property type="match status" value="1"/>
</dbReference>
<gene>
    <name evidence="13" type="ORF">H671_3g10434</name>
</gene>
<dbReference type="EMBL" id="KE673116">
    <property type="protein sequence ID" value="ERE78345.1"/>
    <property type="molecule type" value="Genomic_DNA"/>
</dbReference>
<dbReference type="PROSITE" id="PS00237">
    <property type="entry name" value="G_PROTEIN_RECEP_F1_1"/>
    <property type="match status" value="2"/>
</dbReference>
<dbReference type="InterPro" id="IPR050402">
    <property type="entry name" value="OR51/52/56-like"/>
</dbReference>
<keyword evidence="8 10" id="KW-0675">Receptor</keyword>
<proteinExistence type="inferred from homology"/>
<evidence type="ECO:0000256" key="2">
    <source>
        <dbReference type="ARBA" id="ARBA00022606"/>
    </source>
</evidence>
<dbReference type="GO" id="GO:0071396">
    <property type="term" value="P:cellular response to lipid"/>
    <property type="evidence" value="ECO:0007669"/>
    <property type="project" value="UniProtKB-ARBA"/>
</dbReference>
<feature type="transmembrane region" description="Helical" evidence="11">
    <location>
        <begin position="42"/>
        <end position="66"/>
    </location>
</feature>
<feature type="transmembrane region" description="Helical" evidence="11">
    <location>
        <begin position="182"/>
        <end position="203"/>
    </location>
</feature>
<evidence type="ECO:0000256" key="11">
    <source>
        <dbReference type="SAM" id="Phobius"/>
    </source>
</evidence>
<dbReference type="GO" id="GO:0004984">
    <property type="term" value="F:olfactory receptor activity"/>
    <property type="evidence" value="ECO:0007669"/>
    <property type="project" value="InterPro"/>
</dbReference>
<evidence type="ECO:0000256" key="4">
    <source>
        <dbReference type="ARBA" id="ARBA00022725"/>
    </source>
</evidence>
<evidence type="ECO:0000256" key="5">
    <source>
        <dbReference type="ARBA" id="ARBA00022989"/>
    </source>
</evidence>